<proteinExistence type="predicted"/>
<dbReference type="Pfam" id="PF00638">
    <property type="entry name" value="Ran_BP1"/>
    <property type="match status" value="1"/>
</dbReference>
<feature type="domain" description="RanBD1" evidence="5">
    <location>
        <begin position="1"/>
        <end position="64"/>
    </location>
</feature>
<dbReference type="Proteomes" id="UP000054359">
    <property type="component" value="Unassembled WGS sequence"/>
</dbReference>
<evidence type="ECO:0000256" key="1">
    <source>
        <dbReference type="ARBA" id="ARBA00022723"/>
    </source>
</evidence>
<dbReference type="SUPFAM" id="SSF90209">
    <property type="entry name" value="Ran binding protein zinc finger-like"/>
    <property type="match status" value="1"/>
</dbReference>
<dbReference type="AlphaFoldDB" id="A0A087V0P7"/>
<evidence type="ECO:0000256" key="3">
    <source>
        <dbReference type="ARBA" id="ARBA00022833"/>
    </source>
</evidence>
<feature type="non-terminal residue" evidence="7">
    <location>
        <position position="525"/>
    </location>
</feature>
<keyword evidence="7" id="KW-0436">Ligase</keyword>
<dbReference type="GO" id="GO:0005096">
    <property type="term" value="F:GTPase activator activity"/>
    <property type="evidence" value="ECO:0007669"/>
    <property type="project" value="TreeGrafter"/>
</dbReference>
<dbReference type="OrthoDB" id="6512542at2759"/>
<dbReference type="SUPFAM" id="SSF50729">
    <property type="entry name" value="PH domain-like"/>
    <property type="match status" value="1"/>
</dbReference>
<dbReference type="Gene3D" id="4.10.1060.10">
    <property type="entry name" value="Zinc finger, RanBP2-type"/>
    <property type="match status" value="1"/>
</dbReference>
<evidence type="ECO:0000313" key="7">
    <source>
        <dbReference type="EMBL" id="KFM83186.1"/>
    </source>
</evidence>
<dbReference type="InterPro" id="IPR036443">
    <property type="entry name" value="Znf_RanBP2_sf"/>
</dbReference>
<dbReference type="PROSITE" id="PS50196">
    <property type="entry name" value="RANBD1"/>
    <property type="match status" value="1"/>
</dbReference>
<evidence type="ECO:0000259" key="5">
    <source>
        <dbReference type="PROSITE" id="PS50196"/>
    </source>
</evidence>
<name>A0A087V0P7_STEMI</name>
<organism evidence="7 8">
    <name type="scientific">Stegodyphus mimosarum</name>
    <name type="common">African social velvet spider</name>
    <dbReference type="NCBI Taxonomy" id="407821"/>
    <lineage>
        <taxon>Eukaryota</taxon>
        <taxon>Metazoa</taxon>
        <taxon>Ecdysozoa</taxon>
        <taxon>Arthropoda</taxon>
        <taxon>Chelicerata</taxon>
        <taxon>Arachnida</taxon>
        <taxon>Araneae</taxon>
        <taxon>Araneomorphae</taxon>
        <taxon>Entelegynae</taxon>
        <taxon>Eresoidea</taxon>
        <taxon>Eresidae</taxon>
        <taxon>Stegodyphus</taxon>
    </lineage>
</organism>
<dbReference type="GO" id="GO:0016874">
    <property type="term" value="F:ligase activity"/>
    <property type="evidence" value="ECO:0007669"/>
    <property type="project" value="UniProtKB-KW"/>
</dbReference>
<feature type="domain" description="RanBP2-type" evidence="6">
    <location>
        <begin position="171"/>
        <end position="200"/>
    </location>
</feature>
<reference evidence="7 8" key="1">
    <citation type="submission" date="2013-11" db="EMBL/GenBank/DDBJ databases">
        <title>Genome sequencing of Stegodyphus mimosarum.</title>
        <authorList>
            <person name="Bechsgaard J."/>
        </authorList>
    </citation>
    <scope>NUCLEOTIDE SEQUENCE [LARGE SCALE GENOMIC DNA]</scope>
</reference>
<keyword evidence="1" id="KW-0479">Metal-binding</keyword>
<dbReference type="STRING" id="407821.A0A087V0P7"/>
<dbReference type="EMBL" id="KL813707">
    <property type="protein sequence ID" value="KFM83186.1"/>
    <property type="molecule type" value="Genomic_DNA"/>
</dbReference>
<evidence type="ECO:0000313" key="8">
    <source>
        <dbReference type="Proteomes" id="UP000054359"/>
    </source>
</evidence>
<protein>
    <submittedName>
        <fullName evidence="7">E3 SUMO-protein ligase RanBP2</fullName>
    </submittedName>
</protein>
<keyword evidence="8" id="KW-1185">Reference proteome</keyword>
<sequence>MRREQVLKICANHSILPDMNWVWFAQDFSDGDLKKEQFTAKFKTKEIAQEFFKVFQKCQSNLKEIANKNEKPEIDKSQSDTCTENKTAFDELFKPEIDKSQSDACTGNKTAYDELFKPVANSWECSKCKKSNMNESSCVYCSTPKSGTSVVIGKSCLVSKQKPLSELFKLRKSSWKCKVCYLRNKSCDAECVSCNSPKPSSSDTFNKNAISSNQDTQPISYVKNNKSETLTNLFKPLAGTEKTSPFSLGSNKPSSGDFGMKPITQFTTFSFGLSSVVGEGSEIVGFKPTLPTSNIPSVFGWTTQKSDLSEKKSFTIPQTTSAPTDAFGNATSTFILNSGSPAGKEADSSSVEFRFGSTAKFEYNFSGVRPRSSTKTPVSPKLLSTPSDVDEGDSFDADNPYFQPVIPLPPKQDYTLPHTAQLPQQGLQGYDILSWPARSPDLSPIEHVWDMLRKKLPPEPNVVELTSQLERIWHDLLQHVIGDLLDLIPYHVWVCVAARGGCTTYRFVTFPCHNFVVKRSFILNL</sequence>
<dbReference type="PANTHER" id="PTHR23138:SF87">
    <property type="entry name" value="E3 SUMO-PROTEIN LIGASE RANBP2"/>
    <property type="match status" value="1"/>
</dbReference>
<gene>
    <name evidence="7" type="ORF">X975_15359</name>
</gene>
<dbReference type="InterPro" id="IPR045255">
    <property type="entry name" value="RanBP1-like"/>
</dbReference>
<dbReference type="GO" id="GO:0005737">
    <property type="term" value="C:cytoplasm"/>
    <property type="evidence" value="ECO:0007669"/>
    <property type="project" value="TreeGrafter"/>
</dbReference>
<dbReference type="InterPro" id="IPR036397">
    <property type="entry name" value="RNaseH_sf"/>
</dbReference>
<dbReference type="PANTHER" id="PTHR23138">
    <property type="entry name" value="RAN BINDING PROTEIN"/>
    <property type="match status" value="1"/>
</dbReference>
<dbReference type="PROSITE" id="PS01358">
    <property type="entry name" value="ZF_RANBP2_1"/>
    <property type="match status" value="1"/>
</dbReference>
<dbReference type="GO" id="GO:0008270">
    <property type="term" value="F:zinc ion binding"/>
    <property type="evidence" value="ECO:0007669"/>
    <property type="project" value="UniProtKB-KW"/>
</dbReference>
<dbReference type="Gene3D" id="2.30.29.30">
    <property type="entry name" value="Pleckstrin-homology domain (PH domain)/Phosphotyrosine-binding domain (PTB)"/>
    <property type="match status" value="1"/>
</dbReference>
<dbReference type="GO" id="GO:0003676">
    <property type="term" value="F:nucleic acid binding"/>
    <property type="evidence" value="ECO:0007669"/>
    <property type="project" value="InterPro"/>
</dbReference>
<dbReference type="InterPro" id="IPR000156">
    <property type="entry name" value="Ran_bind_dom"/>
</dbReference>
<dbReference type="InterPro" id="IPR001876">
    <property type="entry name" value="Znf_RanBP2"/>
</dbReference>
<dbReference type="InterPro" id="IPR011993">
    <property type="entry name" value="PH-like_dom_sf"/>
</dbReference>
<dbReference type="SMART" id="SM00547">
    <property type="entry name" value="ZnF_RBZ"/>
    <property type="match status" value="2"/>
</dbReference>
<evidence type="ECO:0000256" key="4">
    <source>
        <dbReference type="PROSITE-ProRule" id="PRU00322"/>
    </source>
</evidence>
<dbReference type="PROSITE" id="PS50199">
    <property type="entry name" value="ZF_RANBP2_2"/>
    <property type="match status" value="1"/>
</dbReference>
<evidence type="ECO:0000256" key="2">
    <source>
        <dbReference type="ARBA" id="ARBA00022771"/>
    </source>
</evidence>
<accession>A0A087V0P7</accession>
<evidence type="ECO:0000259" key="6">
    <source>
        <dbReference type="PROSITE" id="PS50199"/>
    </source>
</evidence>
<keyword evidence="3" id="KW-0862">Zinc</keyword>
<keyword evidence="2 4" id="KW-0863">Zinc-finger</keyword>
<dbReference type="GO" id="GO:0005643">
    <property type="term" value="C:nuclear pore"/>
    <property type="evidence" value="ECO:0007669"/>
    <property type="project" value="TreeGrafter"/>
</dbReference>
<dbReference type="Gene3D" id="3.30.420.10">
    <property type="entry name" value="Ribonuclease H-like superfamily/Ribonuclease H"/>
    <property type="match status" value="1"/>
</dbReference>